<dbReference type="Pfam" id="PF08267">
    <property type="entry name" value="Meth_synt_1"/>
    <property type="match status" value="1"/>
</dbReference>
<keyword evidence="4 10" id="KW-0489">Methyltransferase</keyword>
<dbReference type="GO" id="GO:0008270">
    <property type="term" value="F:zinc ion binding"/>
    <property type="evidence" value="ECO:0007669"/>
    <property type="project" value="InterPro"/>
</dbReference>
<feature type="binding site" evidence="11">
    <location>
        <position position="118"/>
    </location>
    <ligand>
        <name>5-methyltetrahydropteroyltri-L-glutamate</name>
        <dbReference type="ChEBI" id="CHEBI:58207"/>
    </ligand>
</feature>
<comment type="cofactor">
    <cofactor evidence="10">
        <name>Zn(2+)</name>
        <dbReference type="ChEBI" id="CHEBI:29105"/>
    </cofactor>
    <text evidence="10">Binds 1 zinc ion per subunit.</text>
</comment>
<accession>A0A1T4K4P8</accession>
<keyword evidence="5 10" id="KW-0028">Amino-acid biosynthesis</keyword>
<feature type="binding site" evidence="10">
    <location>
        <position position="484"/>
    </location>
    <ligand>
        <name>L-homocysteine</name>
        <dbReference type="ChEBI" id="CHEBI:58199"/>
    </ligand>
</feature>
<gene>
    <name evidence="10" type="primary">metE</name>
    <name evidence="16" type="ORF">SAMN02745119_00308</name>
</gene>
<feature type="binding site" evidence="12">
    <location>
        <position position="641"/>
    </location>
    <ligand>
        <name>Zn(2+)</name>
        <dbReference type="ChEBI" id="CHEBI:29105"/>
        <label>1</label>
        <note>catalytic</note>
    </ligand>
</feature>
<evidence type="ECO:0000256" key="10">
    <source>
        <dbReference type="HAMAP-Rule" id="MF_00172"/>
    </source>
</evidence>
<dbReference type="UniPathway" id="UPA00051">
    <property type="reaction ID" value="UER00082"/>
</dbReference>
<evidence type="ECO:0000256" key="4">
    <source>
        <dbReference type="ARBA" id="ARBA00022603"/>
    </source>
</evidence>
<evidence type="ECO:0000256" key="12">
    <source>
        <dbReference type="PIRSR" id="PIRSR000382-2"/>
    </source>
</evidence>
<feature type="binding site" evidence="12">
    <location>
        <position position="665"/>
    </location>
    <ligand>
        <name>Zn(2+)</name>
        <dbReference type="ChEBI" id="CHEBI:29105"/>
        <label>1</label>
        <note>catalytic</note>
    </ligand>
</feature>
<dbReference type="InterPro" id="IPR002629">
    <property type="entry name" value="Met_Synth_C/arc"/>
</dbReference>
<dbReference type="InterPro" id="IPR006276">
    <property type="entry name" value="Cobalamin-indep_Met_synthase"/>
</dbReference>
<feature type="binding site" evidence="10 11">
    <location>
        <position position="599"/>
    </location>
    <ligand>
        <name>L-homocysteine</name>
        <dbReference type="ChEBI" id="CHEBI:58199"/>
    </ligand>
</feature>
<keyword evidence="6 10" id="KW-0808">Transferase</keyword>
<dbReference type="GO" id="GO:0032259">
    <property type="term" value="P:methylation"/>
    <property type="evidence" value="ECO:0007669"/>
    <property type="project" value="UniProtKB-KW"/>
</dbReference>
<comment type="pathway">
    <text evidence="2 10">Amino-acid biosynthesis; L-methionine biosynthesis via de novo pathway; L-methionine from L-homocysteine (MetE route): step 1/1.</text>
</comment>
<feature type="binding site" evidence="10 11">
    <location>
        <begin position="431"/>
        <end position="433"/>
    </location>
    <ligand>
        <name>L-homocysteine</name>
        <dbReference type="ChEBI" id="CHEBI:58199"/>
    </ligand>
</feature>
<dbReference type="Proteomes" id="UP000190102">
    <property type="component" value="Unassembled WGS sequence"/>
</dbReference>
<evidence type="ECO:0000259" key="15">
    <source>
        <dbReference type="Pfam" id="PF08267"/>
    </source>
</evidence>
<keyword evidence="17" id="KW-1185">Reference proteome</keyword>
<dbReference type="GO" id="GO:0009086">
    <property type="term" value="P:methionine biosynthetic process"/>
    <property type="evidence" value="ECO:0007669"/>
    <property type="project" value="UniProtKB-UniRule"/>
</dbReference>
<dbReference type="Pfam" id="PF01717">
    <property type="entry name" value="Meth_synt_2"/>
    <property type="match status" value="1"/>
</dbReference>
<feature type="active site" description="Proton donor" evidence="10 13">
    <location>
        <position position="694"/>
    </location>
</feature>
<feature type="domain" description="Cobalamin-independent methionine synthase MetE N-terminal" evidence="15">
    <location>
        <begin position="3"/>
        <end position="311"/>
    </location>
</feature>
<dbReference type="NCBIfam" id="TIGR01371">
    <property type="entry name" value="met_syn_B12ind"/>
    <property type="match status" value="1"/>
</dbReference>
<reference evidence="17" key="1">
    <citation type="submission" date="2017-02" db="EMBL/GenBank/DDBJ databases">
        <authorList>
            <person name="Varghese N."/>
            <person name="Submissions S."/>
        </authorList>
    </citation>
    <scope>NUCLEOTIDE SEQUENCE [LARGE SCALE GENOMIC DNA]</scope>
    <source>
        <strain evidence="17">ATCC BAA-34</strain>
    </source>
</reference>
<feature type="binding site" evidence="10 11">
    <location>
        <begin position="431"/>
        <end position="433"/>
    </location>
    <ligand>
        <name>L-methionine</name>
        <dbReference type="ChEBI" id="CHEBI:57844"/>
    </ligand>
</feature>
<evidence type="ECO:0000256" key="2">
    <source>
        <dbReference type="ARBA" id="ARBA00004681"/>
    </source>
</evidence>
<keyword evidence="7 10" id="KW-0479">Metal-binding</keyword>
<dbReference type="PIRSF" id="PIRSF000382">
    <property type="entry name" value="MeTrfase_B12_ind"/>
    <property type="match status" value="1"/>
</dbReference>
<evidence type="ECO:0000256" key="13">
    <source>
        <dbReference type="PIRSR" id="PIRSR000382-3"/>
    </source>
</evidence>
<protein>
    <recommendedName>
        <fullName evidence="10">5-methyltetrahydropteroyltriglutamate--homocysteine methyltransferase</fullName>
        <ecNumber evidence="10">2.1.1.14</ecNumber>
    </recommendedName>
    <alternativeName>
        <fullName evidence="10">Cobalamin-independent methionine synthase</fullName>
    </alternativeName>
    <alternativeName>
        <fullName evidence="10">Methionine synthase, vitamin-B12 independent isozyme</fullName>
    </alternativeName>
</protein>
<comment type="cofactor">
    <cofactor evidence="12">
        <name>Zn(2+)</name>
        <dbReference type="ChEBI" id="CHEBI:29105"/>
    </cofactor>
    <text evidence="12">Binds 2 Zn(2+) ions per subunit.</text>
</comment>
<feature type="binding site" evidence="10 11">
    <location>
        <position position="561"/>
    </location>
    <ligand>
        <name>5-methyltetrahydropteroyltri-L-glutamate</name>
        <dbReference type="ChEBI" id="CHEBI:58207"/>
    </ligand>
</feature>
<evidence type="ECO:0000259" key="14">
    <source>
        <dbReference type="Pfam" id="PF01717"/>
    </source>
</evidence>
<evidence type="ECO:0000256" key="5">
    <source>
        <dbReference type="ARBA" id="ARBA00022605"/>
    </source>
</evidence>
<dbReference type="CDD" id="cd03311">
    <property type="entry name" value="CIMS_C_terminal_like"/>
    <property type="match status" value="1"/>
</dbReference>
<evidence type="ECO:0000256" key="9">
    <source>
        <dbReference type="ARBA" id="ARBA00023167"/>
    </source>
</evidence>
<dbReference type="STRING" id="115783.SAMN02745119_00308"/>
<feature type="binding site" evidence="10 11">
    <location>
        <position position="599"/>
    </location>
    <ligand>
        <name>L-methionine</name>
        <dbReference type="ChEBI" id="CHEBI:57844"/>
    </ligand>
</feature>
<evidence type="ECO:0000256" key="8">
    <source>
        <dbReference type="ARBA" id="ARBA00022833"/>
    </source>
</evidence>
<feature type="binding site" evidence="10 11">
    <location>
        <begin position="515"/>
        <end position="516"/>
    </location>
    <ligand>
        <name>5-methyltetrahydropteroyltri-L-glutamate</name>
        <dbReference type="ChEBI" id="CHEBI:58207"/>
    </ligand>
</feature>
<dbReference type="OrthoDB" id="244285at2"/>
<dbReference type="EMBL" id="FUWR01000001">
    <property type="protein sequence ID" value="SJZ37386.1"/>
    <property type="molecule type" value="Genomic_DNA"/>
</dbReference>
<evidence type="ECO:0000313" key="17">
    <source>
        <dbReference type="Proteomes" id="UP000190102"/>
    </source>
</evidence>
<keyword evidence="9 10" id="KW-0486">Methionine biosynthesis</keyword>
<dbReference type="GO" id="GO:0003871">
    <property type="term" value="F:5-methyltetrahydropteroyltriglutamate-homocysteine S-methyltransferase activity"/>
    <property type="evidence" value="ECO:0007669"/>
    <property type="project" value="UniProtKB-UniRule"/>
</dbReference>
<proteinExistence type="inferred from homology"/>
<comment type="catalytic activity">
    <reaction evidence="10">
        <text>5-methyltetrahydropteroyltri-L-glutamate + L-homocysteine = tetrahydropteroyltri-L-glutamate + L-methionine</text>
        <dbReference type="Rhea" id="RHEA:21196"/>
        <dbReference type="ChEBI" id="CHEBI:57844"/>
        <dbReference type="ChEBI" id="CHEBI:58140"/>
        <dbReference type="ChEBI" id="CHEBI:58199"/>
        <dbReference type="ChEBI" id="CHEBI:58207"/>
        <dbReference type="EC" id="2.1.1.14"/>
    </reaction>
</comment>
<comment type="similarity">
    <text evidence="3 10">Belongs to the vitamin-B12 independent methionine synthase family.</text>
</comment>
<dbReference type="PANTHER" id="PTHR30519">
    <property type="entry name" value="5-METHYLTETRAHYDROPTEROYLTRIGLUTAMATE--HOMOCYSTEINE METHYLTRANSFERASE"/>
    <property type="match status" value="1"/>
</dbReference>
<feature type="binding site" evidence="11">
    <location>
        <position position="18"/>
    </location>
    <ligand>
        <name>5-methyltetrahydropteroyltri-L-glutamate</name>
        <dbReference type="ChEBI" id="CHEBI:58207"/>
    </ligand>
</feature>
<feature type="binding site" evidence="10">
    <location>
        <position position="643"/>
    </location>
    <ligand>
        <name>Zn(2+)</name>
        <dbReference type="ChEBI" id="CHEBI:29105"/>
        <note>catalytic</note>
    </ligand>
</feature>
<feature type="binding site" evidence="10">
    <location>
        <position position="665"/>
    </location>
    <ligand>
        <name>Zn(2+)</name>
        <dbReference type="ChEBI" id="CHEBI:29105"/>
        <note>catalytic</note>
    </ligand>
</feature>
<comment type="function">
    <text evidence="1 10">Catalyzes the transfer of a methyl group from 5-methyltetrahydrofolate to homocysteine resulting in methionine formation.</text>
</comment>
<feature type="binding site" evidence="10">
    <location>
        <position position="641"/>
    </location>
    <ligand>
        <name>Zn(2+)</name>
        <dbReference type="ChEBI" id="CHEBI:29105"/>
        <note>catalytic</note>
    </ligand>
</feature>
<feature type="binding site" evidence="10">
    <location>
        <begin position="15"/>
        <end position="18"/>
    </location>
    <ligand>
        <name>5-methyltetrahydropteroyltri-L-glutamate</name>
        <dbReference type="ChEBI" id="CHEBI:58207"/>
    </ligand>
</feature>
<dbReference type="EC" id="2.1.1.14" evidence="10"/>
<feature type="binding site" evidence="10">
    <location>
        <position position="605"/>
    </location>
    <ligand>
        <name>5-methyltetrahydropteroyltri-L-glutamate</name>
        <dbReference type="ChEBI" id="CHEBI:58207"/>
    </ligand>
</feature>
<evidence type="ECO:0000313" key="16">
    <source>
        <dbReference type="EMBL" id="SJZ37386.1"/>
    </source>
</evidence>
<dbReference type="InterPro" id="IPR013215">
    <property type="entry name" value="Cbl-indep_Met_Synth_N"/>
</dbReference>
<keyword evidence="10" id="KW-0677">Repeat</keyword>
<evidence type="ECO:0000256" key="1">
    <source>
        <dbReference type="ARBA" id="ARBA00002777"/>
    </source>
</evidence>
<dbReference type="SUPFAM" id="SSF51726">
    <property type="entry name" value="UROD/MetE-like"/>
    <property type="match status" value="2"/>
</dbReference>
<dbReference type="AlphaFoldDB" id="A0A1T4K4P8"/>
<dbReference type="NCBIfam" id="NF003556">
    <property type="entry name" value="PRK05222.1"/>
    <property type="match status" value="1"/>
</dbReference>
<sequence length="782" mass="88251">METHVLGFPRIGTNRELKKALESYWKGTSKKEDLFACENALKERHWWFQRDQGLSMVTVGDFSFYDQMLDTTCLLGMIPQRFQTVTDELELDRYFRMARGDAAANIPAMEMTKWFDSNYHYLVPEFTPGMTIRRSSDKLVRDTVHALSREFRAKPVLIGPLTYISLGMEYSGVDRWQYLDAIVDVYCSVLAELAPYCIWIQIDEPILCTDLPQQVRELFAPVYRKLKQAAGNAKLLLATYFGSLDENLTTALETGCDGLHLDLVRGRRQLDQVLDLLPATTILSAGLVDGRNIWKNNLRQSKEVIEQLTSRIGSDRIMVASSCSLLHVPVDLLQERRLAPGIKDRMAFAVQKCREVAVLAAIAEGEHEPLLRENDQLFSEQCNDTGILRREVRERAAAVNESMLTRTSPYPVRKQRQDAWLQLPLLPTTTIGSFPQTTTIRSIRNSYHKGTLAEAAYRSFIQSEIRSAVEQQERLGLDVLVHGESERNDMVEYFGQQLDGFCFMENGWVQSYGSRCVKPPVIYGDVARPAPMTVDWISYTQSLTAKPVKGMLTGPVTILNWSFVRNDLPRAEVCKQIALAIRDEVADLEKAGIGIIQVDEAALREGMPLRQKDAERYLRWAVDCFRLTVGGAADSTQIHTHMCYSKFNAIMPWIIEMDADVISIEASRSKMELLSAFRQYHYPNEIGPGIYDIHSPRVPEEEELVALIRLALQVIPPERLWINPDCGLKTRQWPETLASLRNLVTAAHQIRLELTAGASSGTFPAVAPPATGQTITAVGADI</sequence>
<dbReference type="Gene3D" id="3.20.20.210">
    <property type="match status" value="2"/>
</dbReference>
<feature type="domain" description="Cobalamin-independent methionine synthase MetE C-terminal/archaeal" evidence="14">
    <location>
        <begin position="426"/>
        <end position="748"/>
    </location>
</feature>
<feature type="binding site" evidence="10">
    <location>
        <position position="113"/>
    </location>
    <ligand>
        <name>5-methyltetrahydropteroyltri-L-glutamate</name>
        <dbReference type="ChEBI" id="CHEBI:58207"/>
    </ligand>
</feature>
<name>A0A1T4K4P8_9BACT</name>
<feature type="binding site" evidence="10">
    <location>
        <position position="726"/>
    </location>
    <ligand>
        <name>Zn(2+)</name>
        <dbReference type="ChEBI" id="CHEBI:29105"/>
        <note>catalytic</note>
    </ligand>
</feature>
<dbReference type="InterPro" id="IPR038071">
    <property type="entry name" value="UROD/MetE-like_sf"/>
</dbReference>
<evidence type="ECO:0000256" key="6">
    <source>
        <dbReference type="ARBA" id="ARBA00022679"/>
    </source>
</evidence>
<feature type="binding site" evidence="12">
    <location>
        <position position="726"/>
    </location>
    <ligand>
        <name>Zn(2+)</name>
        <dbReference type="ChEBI" id="CHEBI:29105"/>
        <label>1</label>
        <note>catalytic</note>
    </ligand>
</feature>
<organism evidence="16 17">
    <name type="scientific">Trichlorobacter thiogenes</name>
    <dbReference type="NCBI Taxonomy" id="115783"/>
    <lineage>
        <taxon>Bacteria</taxon>
        <taxon>Pseudomonadati</taxon>
        <taxon>Thermodesulfobacteriota</taxon>
        <taxon>Desulfuromonadia</taxon>
        <taxon>Geobacterales</taxon>
        <taxon>Geobacteraceae</taxon>
        <taxon>Trichlorobacter</taxon>
    </lineage>
</organism>
<keyword evidence="8 10" id="KW-0862">Zinc</keyword>
<feature type="binding site" evidence="10 11">
    <location>
        <position position="484"/>
    </location>
    <ligand>
        <name>L-methionine</name>
        <dbReference type="ChEBI" id="CHEBI:57844"/>
    </ligand>
</feature>
<feature type="binding site" evidence="12">
    <location>
        <position position="643"/>
    </location>
    <ligand>
        <name>Zn(2+)</name>
        <dbReference type="ChEBI" id="CHEBI:29105"/>
        <label>1</label>
        <note>catalytic</note>
    </ligand>
</feature>
<dbReference type="RefSeq" id="WP_078788608.1">
    <property type="nucleotide sequence ID" value="NZ_FUWR01000001.1"/>
</dbReference>
<evidence type="ECO:0000256" key="7">
    <source>
        <dbReference type="ARBA" id="ARBA00022723"/>
    </source>
</evidence>
<dbReference type="HAMAP" id="MF_00172">
    <property type="entry name" value="Meth_synth"/>
    <property type="match status" value="1"/>
</dbReference>
<dbReference type="CDD" id="cd03312">
    <property type="entry name" value="CIMS_N_terminal_like"/>
    <property type="match status" value="1"/>
</dbReference>
<evidence type="ECO:0000256" key="3">
    <source>
        <dbReference type="ARBA" id="ARBA00009553"/>
    </source>
</evidence>
<evidence type="ECO:0000256" key="11">
    <source>
        <dbReference type="PIRSR" id="PIRSR000382-1"/>
    </source>
</evidence>